<keyword evidence="2" id="KW-0812">Transmembrane</keyword>
<evidence type="ECO:0000256" key="1">
    <source>
        <dbReference type="SAM" id="MobiDB-lite"/>
    </source>
</evidence>
<proteinExistence type="predicted"/>
<dbReference type="KEGG" id="rub:GBA63_15945"/>
<name>A0A6G8QBU1_9ACTN</name>
<dbReference type="RefSeq" id="WP_166177740.1">
    <property type="nucleotide sequence ID" value="NZ_CP045119.1"/>
</dbReference>
<keyword evidence="2" id="KW-0472">Membrane</keyword>
<feature type="compositionally biased region" description="Basic residues" evidence="1">
    <location>
        <begin position="1"/>
        <end position="22"/>
    </location>
</feature>
<keyword evidence="2" id="KW-1133">Transmembrane helix</keyword>
<gene>
    <name evidence="3" type="ORF">GBA63_15945</name>
</gene>
<keyword evidence="4" id="KW-1185">Reference proteome</keyword>
<protein>
    <submittedName>
        <fullName evidence="3">Uncharacterized protein</fullName>
    </submittedName>
</protein>
<evidence type="ECO:0000256" key="2">
    <source>
        <dbReference type="SAM" id="Phobius"/>
    </source>
</evidence>
<feature type="transmembrane region" description="Helical" evidence="2">
    <location>
        <begin position="29"/>
        <end position="45"/>
    </location>
</feature>
<feature type="region of interest" description="Disordered" evidence="1">
    <location>
        <begin position="58"/>
        <end position="87"/>
    </location>
</feature>
<dbReference type="AlphaFoldDB" id="A0A6G8QBU1"/>
<accession>A0A6G8QBU1</accession>
<dbReference type="Proteomes" id="UP000501452">
    <property type="component" value="Chromosome"/>
</dbReference>
<sequence length="87" mass="9272">MRKGTMGHRHAGYGRGGPRMHGRLYNSPVPPPFLALALLAAFALGRMSGMKRRFEGAWGPSARGCAGPPRGAMGHAPRRGEEPPVLL</sequence>
<organism evidence="3 4">
    <name type="scientific">Rubrobacter tropicus</name>
    <dbReference type="NCBI Taxonomy" id="2653851"/>
    <lineage>
        <taxon>Bacteria</taxon>
        <taxon>Bacillati</taxon>
        <taxon>Actinomycetota</taxon>
        <taxon>Rubrobacteria</taxon>
        <taxon>Rubrobacterales</taxon>
        <taxon>Rubrobacteraceae</taxon>
        <taxon>Rubrobacter</taxon>
    </lineage>
</organism>
<evidence type="ECO:0000313" key="4">
    <source>
        <dbReference type="Proteomes" id="UP000501452"/>
    </source>
</evidence>
<feature type="compositionally biased region" description="Basic and acidic residues" evidence="1">
    <location>
        <begin position="78"/>
        <end position="87"/>
    </location>
</feature>
<dbReference type="EMBL" id="CP045119">
    <property type="protein sequence ID" value="QIN83974.1"/>
    <property type="molecule type" value="Genomic_DNA"/>
</dbReference>
<evidence type="ECO:0000313" key="3">
    <source>
        <dbReference type="EMBL" id="QIN83974.1"/>
    </source>
</evidence>
<reference evidence="3 4" key="1">
    <citation type="submission" date="2019-10" db="EMBL/GenBank/DDBJ databases">
        <title>Rubrobacter sp nov SCSIO 52090 isolated from a deep-sea sediment in the South China Sea.</title>
        <authorList>
            <person name="Chen R.W."/>
        </authorList>
    </citation>
    <scope>NUCLEOTIDE SEQUENCE [LARGE SCALE GENOMIC DNA]</scope>
    <source>
        <strain evidence="3 4">SCSIO 52909</strain>
    </source>
</reference>
<feature type="region of interest" description="Disordered" evidence="1">
    <location>
        <begin position="1"/>
        <end position="25"/>
    </location>
</feature>